<evidence type="ECO:0000259" key="2">
    <source>
        <dbReference type="Pfam" id="PF13786"/>
    </source>
</evidence>
<dbReference type="Proteomes" id="UP000181997">
    <property type="component" value="Unassembled WGS sequence"/>
</dbReference>
<dbReference type="SUPFAM" id="SSF88659">
    <property type="entry name" value="Sigma3 and sigma4 domains of RNA polymerase sigma factors"/>
    <property type="match status" value="1"/>
</dbReference>
<organism evidence="3 4">
    <name type="scientific">[Bacillus] enclensis</name>
    <dbReference type="NCBI Taxonomy" id="1402860"/>
    <lineage>
        <taxon>Bacteria</taxon>
        <taxon>Bacillati</taxon>
        <taxon>Bacillota</taxon>
        <taxon>Bacilli</taxon>
        <taxon>Bacillales</taxon>
        <taxon>Bacillaceae</taxon>
        <taxon>Rossellomorea</taxon>
    </lineage>
</organism>
<gene>
    <name evidence="3" type="ORF">GA0061094_2582</name>
</gene>
<dbReference type="InterPro" id="IPR036388">
    <property type="entry name" value="WH-like_DNA-bd_sf"/>
</dbReference>
<dbReference type="InterPro" id="IPR025436">
    <property type="entry name" value="DUF4179"/>
</dbReference>
<keyword evidence="1" id="KW-1133">Transmembrane helix</keyword>
<protein>
    <recommendedName>
        <fullName evidence="2">DUF4179 domain-containing protein</fullName>
    </recommendedName>
</protein>
<dbReference type="RefSeq" id="WP_058298672.1">
    <property type="nucleotide sequence ID" value="NZ_FMAU01000002.1"/>
</dbReference>
<keyword evidence="4" id="KW-1185">Reference proteome</keyword>
<reference evidence="4" key="1">
    <citation type="submission" date="2016-08" db="EMBL/GenBank/DDBJ databases">
        <authorList>
            <person name="Varghese N."/>
            <person name="Submissions Spin"/>
        </authorList>
    </citation>
    <scope>NUCLEOTIDE SEQUENCE [LARGE SCALE GENOMIC DNA]</scope>
    <source>
        <strain evidence="4">SGD-1123</strain>
    </source>
</reference>
<evidence type="ECO:0000256" key="1">
    <source>
        <dbReference type="SAM" id="Phobius"/>
    </source>
</evidence>
<feature type="transmembrane region" description="Helical" evidence="1">
    <location>
        <begin position="249"/>
        <end position="277"/>
    </location>
</feature>
<feature type="domain" description="DUF4179" evidence="2">
    <location>
        <begin position="241"/>
        <end position="327"/>
    </location>
</feature>
<evidence type="ECO:0000313" key="3">
    <source>
        <dbReference type="EMBL" id="SCC11349.1"/>
    </source>
</evidence>
<sequence>MIPANRKTDPFLISKIREKDMGSIFNWFEQRQNSFYTIGWMHLTDQKQMEEIFYRAIKKIHQELPNNKRKSPFDIWASSIFIQVCRELSEAFQPTEPVQDVFDALQKLSEKDKEAIGVVYLMGYSFEEAAQMLNADISEIRKRLFSGIQLLKTELGYHGSQNGCPEYKLHYIDYLEKNLERPQKVDFEIHTYNCPGCQEELASFQDIMLTLKETADGVKVPGVILMNVKARIEKEESIRQKKKKKRKKIGMSFAAVFTLLLCTGFVTGTFTSLYYSWTEDNKELRTYLQNDLGERLDMEAESDGVKVKIKSVVADDVQTLVFYEIEDTAKDNRYMLNLHDGVNVENEYEIMDRTAQQRFSPPFPPADSDKNEKNIFEGKLSLLPLKDESGTIKLNINRLQKLMGDPENPGEFKPWAYEEMEFADGKWEFEIPVEKNPSSEFSLEKETEIEGLPVRFEKLKIAPTATILQYSFKNQDAEKRIEMLNLELLQAGREKLKADLYGSSFADNPGNMEWISLQAHFDPLFGQLPEEVNVKFGSIHLAVQDDKIIELDSTQPYPQTFDYLGSTISIDKVEVGSPTKVVISNHDLTDREYESLQFHVTGQEDYENISMGMDSEGVLVDKYGKEYDPMEPGYPFEEIEQPRYFQTVQSFELFNDTFGEEVIPKTLDIQGYTTTKYVDDMVKIEL</sequence>
<dbReference type="Pfam" id="PF13786">
    <property type="entry name" value="DUF4179"/>
    <property type="match status" value="1"/>
</dbReference>
<accession>A0A0V8HKK8</accession>
<proteinExistence type="predicted"/>
<evidence type="ECO:0000313" key="4">
    <source>
        <dbReference type="Proteomes" id="UP000181997"/>
    </source>
</evidence>
<dbReference type="AlphaFoldDB" id="A0A0V8HKK8"/>
<name>A0A0V8HKK8_9BACI</name>
<dbReference type="CDD" id="cd06171">
    <property type="entry name" value="Sigma70_r4"/>
    <property type="match status" value="1"/>
</dbReference>
<dbReference type="EMBL" id="FMAU01000002">
    <property type="protein sequence ID" value="SCC11349.1"/>
    <property type="molecule type" value="Genomic_DNA"/>
</dbReference>
<dbReference type="InterPro" id="IPR013324">
    <property type="entry name" value="RNA_pol_sigma_r3/r4-like"/>
</dbReference>
<keyword evidence="1" id="KW-0812">Transmembrane</keyword>
<dbReference type="Gene3D" id="2.60.40.1630">
    <property type="entry name" value="bacillus anthracis domain"/>
    <property type="match status" value="1"/>
</dbReference>
<keyword evidence="1" id="KW-0472">Membrane</keyword>
<dbReference type="Gene3D" id="1.10.10.10">
    <property type="entry name" value="Winged helix-like DNA-binding domain superfamily/Winged helix DNA-binding domain"/>
    <property type="match status" value="1"/>
</dbReference>